<dbReference type="Proteomes" id="UP000308430">
    <property type="component" value="Unassembled WGS sequence"/>
</dbReference>
<accession>A0A4S4AUT7</accession>
<dbReference type="AlphaFoldDB" id="A0A4S4AUT7"/>
<evidence type="ECO:0000313" key="3">
    <source>
        <dbReference type="Proteomes" id="UP000308430"/>
    </source>
</evidence>
<keyword evidence="3" id="KW-1185">Reference proteome</keyword>
<dbReference type="EMBL" id="SSOC01000005">
    <property type="protein sequence ID" value="THF63747.1"/>
    <property type="molecule type" value="Genomic_DNA"/>
</dbReference>
<evidence type="ECO:0000259" key="1">
    <source>
        <dbReference type="Pfam" id="PF09361"/>
    </source>
</evidence>
<dbReference type="InterPro" id="IPR018968">
    <property type="entry name" value="Phasin"/>
</dbReference>
<proteinExistence type="predicted"/>
<dbReference type="Pfam" id="PF09361">
    <property type="entry name" value="Phasin_2"/>
    <property type="match status" value="1"/>
</dbReference>
<dbReference type="RefSeq" id="WP_136348908.1">
    <property type="nucleotide sequence ID" value="NZ_SSOC01000005.1"/>
</dbReference>
<evidence type="ECO:0000313" key="2">
    <source>
        <dbReference type="EMBL" id="THF63747.1"/>
    </source>
</evidence>
<dbReference type="OrthoDB" id="8266045at2"/>
<comment type="caution">
    <text evidence="2">The sequence shown here is derived from an EMBL/GenBank/DDBJ whole genome shotgun (WGS) entry which is preliminary data.</text>
</comment>
<feature type="domain" description="Phasin" evidence="1">
    <location>
        <begin position="9"/>
        <end position="100"/>
    </location>
</feature>
<organism evidence="2 3">
    <name type="scientific">Pseudothauera nasutitermitis</name>
    <dbReference type="NCBI Taxonomy" id="2565930"/>
    <lineage>
        <taxon>Bacteria</taxon>
        <taxon>Pseudomonadati</taxon>
        <taxon>Pseudomonadota</taxon>
        <taxon>Betaproteobacteria</taxon>
        <taxon>Rhodocyclales</taxon>
        <taxon>Zoogloeaceae</taxon>
        <taxon>Pseudothauera</taxon>
    </lineage>
</organism>
<reference evidence="2 3" key="1">
    <citation type="submission" date="2019-04" db="EMBL/GenBank/DDBJ databases">
        <title>Azoarcus nasutitermitis sp. nov. isolated from termite nest.</title>
        <authorList>
            <person name="Lin S.-Y."/>
            <person name="Hameed A."/>
            <person name="Hsu Y.-H."/>
            <person name="Young C.-C."/>
        </authorList>
    </citation>
    <scope>NUCLEOTIDE SEQUENCE [LARGE SCALE GENOMIC DNA]</scope>
    <source>
        <strain evidence="2 3">CC-YHH838</strain>
    </source>
</reference>
<protein>
    <recommendedName>
        <fullName evidence="1">Phasin domain-containing protein</fullName>
    </recommendedName>
</protein>
<sequence>MSTNTPLDLFKANLELQLRVTRLLRESGQRWLEAASRTGTEDLAEAEAEIEDLLKTDNWQTLATLPTQVFWRQFQQRAEDSQSASRFAADNQQAFAEGLQHAVEDWQKSVTAVFGGGAQPFQDLFKQWGAAWAAPQQGKTGTAKGSARS</sequence>
<gene>
    <name evidence="2" type="ORF">E6C76_14260</name>
</gene>
<name>A0A4S4AUT7_9RHOO</name>